<name>A0ABR9QZB1_9FIRM</name>
<evidence type="ECO:0000259" key="4">
    <source>
        <dbReference type="Pfam" id="PF01551"/>
    </source>
</evidence>
<dbReference type="InterPro" id="IPR011055">
    <property type="entry name" value="Dup_hybrid_motif"/>
</dbReference>
<dbReference type="Proteomes" id="UP001516588">
    <property type="component" value="Unassembled WGS sequence"/>
</dbReference>
<organism evidence="6 7">
    <name type="scientific">Gallibacter intestinalis</name>
    <dbReference type="NCBI Taxonomy" id="2779356"/>
    <lineage>
        <taxon>Bacteria</taxon>
        <taxon>Bacillati</taxon>
        <taxon>Bacillota</taxon>
        <taxon>Clostridia</taxon>
        <taxon>Eubacteriales</taxon>
        <taxon>Eubacteriaceae</taxon>
        <taxon>Gallibacter</taxon>
    </lineage>
</organism>
<sequence>MNRTFGKTICVLVAFFMVLAVACGSYVANAKETQQSLQNKIDNAQEQIDENNEKKKNIEGDMSDLEDQIKDAEAEVSALEAEVADANAQLQQTADDLEESEEDLGDRLRTMYKSGSMGFIDVLFSSENVSELMNNFSIVQYIFKNDKDIVSDLKDRHEELNEMAKALEAKQSELNAKQEALGDSYSQLASAKKEVNAENADLQEQIDQWQADSAAIAAQINNAQQGGGGYQPPAGSVSSSGFAWPVPGHSRVSSEYGWRMLNGKSDFHLGIDIPAPTGTPVVAAKDGMVIATGGQHWSYGNIVIIDHGNGVATAYAHNSSILVSDGQIVKRGQTIALAGNTGNSFGSHCHFEVRINGHTVNPRNYL</sequence>
<feature type="signal peptide" evidence="3">
    <location>
        <begin position="1"/>
        <end position="30"/>
    </location>
</feature>
<gene>
    <name evidence="6" type="ORF">INF20_06580</name>
</gene>
<dbReference type="RefSeq" id="WP_226385583.1">
    <property type="nucleotide sequence ID" value="NZ_JADCKA010000011.1"/>
</dbReference>
<dbReference type="PANTHER" id="PTHR21666:SF270">
    <property type="entry name" value="MUREIN HYDROLASE ACTIVATOR ENVC"/>
    <property type="match status" value="1"/>
</dbReference>
<dbReference type="PROSITE" id="PS51257">
    <property type="entry name" value="PROKAR_LIPOPROTEIN"/>
    <property type="match status" value="1"/>
</dbReference>
<dbReference type="SUPFAM" id="SSF57997">
    <property type="entry name" value="Tropomyosin"/>
    <property type="match status" value="1"/>
</dbReference>
<dbReference type="CDD" id="cd12797">
    <property type="entry name" value="M23_peptidase"/>
    <property type="match status" value="1"/>
</dbReference>
<dbReference type="Gene3D" id="2.70.70.10">
    <property type="entry name" value="Glucose Permease (Domain IIA)"/>
    <property type="match status" value="1"/>
</dbReference>
<proteinExistence type="predicted"/>
<dbReference type="EMBL" id="JADCKA010000011">
    <property type="protein sequence ID" value="MBE5035935.1"/>
    <property type="molecule type" value="Genomic_DNA"/>
</dbReference>
<keyword evidence="7" id="KW-1185">Reference proteome</keyword>
<evidence type="ECO:0000256" key="2">
    <source>
        <dbReference type="SAM" id="Coils"/>
    </source>
</evidence>
<feature type="coiled-coil region" evidence="2">
    <location>
        <begin position="150"/>
        <end position="219"/>
    </location>
</feature>
<dbReference type="InterPro" id="IPR050570">
    <property type="entry name" value="Cell_wall_metabolism_enzyme"/>
</dbReference>
<dbReference type="PANTHER" id="PTHR21666">
    <property type="entry name" value="PEPTIDASE-RELATED"/>
    <property type="match status" value="1"/>
</dbReference>
<feature type="chain" id="PRO_5046226561" evidence="3">
    <location>
        <begin position="31"/>
        <end position="366"/>
    </location>
</feature>
<keyword evidence="2" id="KW-0175">Coiled coil</keyword>
<feature type="coiled-coil region" evidence="2">
    <location>
        <begin position="27"/>
        <end position="107"/>
    </location>
</feature>
<dbReference type="Gene3D" id="6.10.250.3150">
    <property type="match status" value="1"/>
</dbReference>
<evidence type="ECO:0000256" key="3">
    <source>
        <dbReference type="SAM" id="SignalP"/>
    </source>
</evidence>
<feature type="domain" description="Peptidoglycan hydrolase PcsB coiled-coil" evidence="5">
    <location>
        <begin position="92"/>
        <end position="162"/>
    </location>
</feature>
<dbReference type="InterPro" id="IPR016047">
    <property type="entry name" value="M23ase_b-sheet_dom"/>
</dbReference>
<evidence type="ECO:0000259" key="5">
    <source>
        <dbReference type="Pfam" id="PF24568"/>
    </source>
</evidence>
<keyword evidence="1 3" id="KW-0732">Signal</keyword>
<comment type="caution">
    <text evidence="6">The sequence shown here is derived from an EMBL/GenBank/DDBJ whole genome shotgun (WGS) entry which is preliminary data.</text>
</comment>
<accession>A0ABR9QZB1</accession>
<feature type="domain" description="M23ase beta-sheet core" evidence="4">
    <location>
        <begin position="267"/>
        <end position="362"/>
    </location>
</feature>
<dbReference type="Pfam" id="PF24568">
    <property type="entry name" value="CC_PcsB"/>
    <property type="match status" value="1"/>
</dbReference>
<dbReference type="InterPro" id="IPR057309">
    <property type="entry name" value="PcsB_CC"/>
</dbReference>
<evidence type="ECO:0000313" key="6">
    <source>
        <dbReference type="EMBL" id="MBE5035935.1"/>
    </source>
</evidence>
<evidence type="ECO:0000256" key="1">
    <source>
        <dbReference type="ARBA" id="ARBA00022729"/>
    </source>
</evidence>
<reference evidence="6 7" key="1">
    <citation type="submission" date="2020-10" db="EMBL/GenBank/DDBJ databases">
        <title>ChiBAC.</title>
        <authorList>
            <person name="Zenner C."/>
            <person name="Hitch T.C.A."/>
            <person name="Clavel T."/>
        </authorList>
    </citation>
    <scope>NUCLEOTIDE SEQUENCE [LARGE SCALE GENOMIC DNA]</scope>
    <source>
        <strain evidence="6 7">DSM 108706</strain>
    </source>
</reference>
<dbReference type="SUPFAM" id="SSF51261">
    <property type="entry name" value="Duplicated hybrid motif"/>
    <property type="match status" value="1"/>
</dbReference>
<protein>
    <submittedName>
        <fullName evidence="6">Peptidoglycan DD-metalloendopeptidase family protein</fullName>
    </submittedName>
</protein>
<dbReference type="Pfam" id="PF01551">
    <property type="entry name" value="Peptidase_M23"/>
    <property type="match status" value="1"/>
</dbReference>
<evidence type="ECO:0000313" key="7">
    <source>
        <dbReference type="Proteomes" id="UP001516588"/>
    </source>
</evidence>